<name>A0A1H8SHW8_9ACTN</name>
<reference evidence="3" key="1">
    <citation type="submission" date="2016-10" db="EMBL/GenBank/DDBJ databases">
        <authorList>
            <person name="Varghese N."/>
            <person name="Submissions S."/>
        </authorList>
    </citation>
    <scope>NUCLEOTIDE SEQUENCE [LARGE SCALE GENOMIC DNA]</scope>
    <source>
        <strain evidence="3">DSM 45413</strain>
    </source>
</reference>
<gene>
    <name evidence="2" type="ORF">SAMN05660991_01711</name>
</gene>
<feature type="region of interest" description="Disordered" evidence="1">
    <location>
        <begin position="62"/>
        <end position="91"/>
    </location>
</feature>
<keyword evidence="3" id="KW-1185">Reference proteome</keyword>
<evidence type="ECO:0000313" key="2">
    <source>
        <dbReference type="EMBL" id="SEO77964.1"/>
    </source>
</evidence>
<evidence type="ECO:0000313" key="3">
    <source>
        <dbReference type="Proteomes" id="UP000198960"/>
    </source>
</evidence>
<organism evidence="2 3">
    <name type="scientific">Trujillonella endophytica</name>
    <dbReference type="NCBI Taxonomy" id="673521"/>
    <lineage>
        <taxon>Bacteria</taxon>
        <taxon>Bacillati</taxon>
        <taxon>Actinomycetota</taxon>
        <taxon>Actinomycetes</taxon>
        <taxon>Geodermatophilales</taxon>
        <taxon>Geodermatophilaceae</taxon>
        <taxon>Trujillonella</taxon>
    </lineage>
</organism>
<dbReference type="RefSeq" id="WP_091942093.1">
    <property type="nucleotide sequence ID" value="NZ_FOEE01000004.1"/>
</dbReference>
<sequence length="91" mass="9640">MSEPPGEVIVLPPLPLATGQVLPGGEGAADAARRITEVALVVRTEDGAEHRVVLVEQHGAWWAPAQPRWTTSPDRSTDRATPAGNHPHPEG</sequence>
<dbReference type="AlphaFoldDB" id="A0A1H8SHW8"/>
<dbReference type="EMBL" id="FOEE01000004">
    <property type="protein sequence ID" value="SEO77964.1"/>
    <property type="molecule type" value="Genomic_DNA"/>
</dbReference>
<evidence type="ECO:0000256" key="1">
    <source>
        <dbReference type="SAM" id="MobiDB-lite"/>
    </source>
</evidence>
<protein>
    <submittedName>
        <fullName evidence="2">Uncharacterized protein</fullName>
    </submittedName>
</protein>
<dbReference type="STRING" id="673521.SAMN05660991_01711"/>
<dbReference type="OrthoDB" id="5193776at2"/>
<accession>A0A1H8SHW8</accession>
<dbReference type="Proteomes" id="UP000198960">
    <property type="component" value="Unassembled WGS sequence"/>
</dbReference>
<proteinExistence type="predicted"/>